<gene>
    <name evidence="4" type="ORF">RBB81_20940</name>
</gene>
<dbReference type="AlphaFoldDB" id="A0AAU7YZB5"/>
<dbReference type="Gene3D" id="2.120.10.30">
    <property type="entry name" value="TolB, C-terminal domain"/>
    <property type="match status" value="1"/>
</dbReference>
<dbReference type="SUPFAM" id="SSF53474">
    <property type="entry name" value="alpha/beta-Hydrolases"/>
    <property type="match status" value="1"/>
</dbReference>
<dbReference type="Pfam" id="PF00326">
    <property type="entry name" value="Peptidase_S9"/>
    <property type="match status" value="1"/>
</dbReference>
<reference evidence="4" key="2">
    <citation type="journal article" date="2024" name="Environ. Microbiol.">
        <title>Genome analysis and description of Tunturibacter gen. nov. expands the diversity of Terriglobia in tundra soils.</title>
        <authorList>
            <person name="Messyasz A."/>
            <person name="Mannisto M.K."/>
            <person name="Kerkhof L.J."/>
            <person name="Haggblom M.M."/>
        </authorList>
    </citation>
    <scope>NUCLEOTIDE SEQUENCE</scope>
    <source>
        <strain evidence="4">M8UP39</strain>
    </source>
</reference>
<dbReference type="InterPro" id="IPR011042">
    <property type="entry name" value="6-blade_b-propeller_TolB-like"/>
</dbReference>
<dbReference type="KEGG" id="tgi:RBB81_20940"/>
<protein>
    <submittedName>
        <fullName evidence="4">Prolyl oligopeptidase family serine peptidase</fullName>
    </submittedName>
</protein>
<evidence type="ECO:0000256" key="2">
    <source>
        <dbReference type="SAM" id="MobiDB-lite"/>
    </source>
</evidence>
<evidence type="ECO:0000256" key="1">
    <source>
        <dbReference type="ARBA" id="ARBA00022801"/>
    </source>
</evidence>
<feature type="compositionally biased region" description="Polar residues" evidence="2">
    <location>
        <begin position="767"/>
        <end position="781"/>
    </location>
</feature>
<dbReference type="RefSeq" id="WP_353072014.1">
    <property type="nucleotide sequence ID" value="NZ_CP132938.1"/>
</dbReference>
<evidence type="ECO:0000313" key="4">
    <source>
        <dbReference type="EMBL" id="XCB22019.1"/>
    </source>
</evidence>
<proteinExistence type="predicted"/>
<dbReference type="InterPro" id="IPR029058">
    <property type="entry name" value="AB_hydrolase_fold"/>
</dbReference>
<evidence type="ECO:0000259" key="3">
    <source>
        <dbReference type="Pfam" id="PF00326"/>
    </source>
</evidence>
<dbReference type="InterPro" id="IPR001375">
    <property type="entry name" value="Peptidase_S9_cat"/>
</dbReference>
<dbReference type="GO" id="GO:0006508">
    <property type="term" value="P:proteolysis"/>
    <property type="evidence" value="ECO:0007669"/>
    <property type="project" value="InterPro"/>
</dbReference>
<dbReference type="PANTHER" id="PTHR42776:SF27">
    <property type="entry name" value="DIPEPTIDYL PEPTIDASE FAMILY MEMBER 6"/>
    <property type="match status" value="1"/>
</dbReference>
<reference evidence="4" key="1">
    <citation type="submission" date="2023-08" db="EMBL/GenBank/DDBJ databases">
        <authorList>
            <person name="Messyasz A."/>
            <person name="Mannisto M.K."/>
            <person name="Kerkhof L.J."/>
            <person name="Haggblom M."/>
        </authorList>
    </citation>
    <scope>NUCLEOTIDE SEQUENCE</scope>
    <source>
        <strain evidence="4">M8UP39</strain>
    </source>
</reference>
<feature type="region of interest" description="Disordered" evidence="2">
    <location>
        <begin position="759"/>
        <end position="781"/>
    </location>
</feature>
<accession>A0AAU7YZB5</accession>
<dbReference type="SUPFAM" id="SSF82171">
    <property type="entry name" value="DPP6 N-terminal domain-like"/>
    <property type="match status" value="1"/>
</dbReference>
<feature type="domain" description="Peptidase S9 prolyl oligopeptidase catalytic" evidence="3">
    <location>
        <begin position="565"/>
        <end position="735"/>
    </location>
</feature>
<dbReference type="PANTHER" id="PTHR42776">
    <property type="entry name" value="SERINE PEPTIDASE S9 FAMILY MEMBER"/>
    <property type="match status" value="1"/>
</dbReference>
<sequence>MRISTLVAVCVLIFALGNKGLNAQQKRSIGPCDCATVNQIYRDITGFGSIELSPDGHQVAYLLESPNIQTNDNEIKLYIRNIPAPTSDDAKPLLVGHLSELHWTADGRYVTVLRRDNGRRSIERVDPATGHHLVLFETDSDLREYSLDEASHVLVYGVEVDEKRSASHSAEEVAKGYRIDFQTLGIVRGPQERAYVVRRNGASWSPPTEIVIHSPLSGDPLPAVAHWANTTLELNLSPNGKKLLLEYRDASERMPEVWQKSGFMYMRRHAGWVPFTISVLYDMDSGKTTVPLRTPATASLSHWSPDSSSFIIAGLAPVGTEEEWIDPVAHKVDSGSHLYWVEPSSGEVIEITAKLFAGFEGLLFWDKKGRVFARATSSGDSISEFVKEGSRWREMSALKIPVRLDPATLATDGIYVAGEYNDLITPPQLLLSHLGREDKQIFAKYNPQFDNVTLAKPSEIHWQTKEGFNASGLLLLPPDFKPGTSYPLVIHTKPFDDSFGCSWGKFPSFAPQLLANAGIIYLGPIWTKGSTQSESDYYPPGYPGSAGTTGNIAEAAFNMELWDSAIEKLSSEGMVNKERVGIIGFSHTGWYTEFILSHSRSHYRAATVADNVQYSLGEYWLGNNAETMRMYEGVYAGPPYGKTIKNWLDHSISFNIDKIHTPLLMEEMGGGLPYDDPRNPPHNLAASLEVFAGLNRLSKPVEMYYYPNETHSLDHPQARAANLQRSEDWYRFWLQGYERPNPEDIDQYSRWGHLEDLQQHDAAAFSRPTTSSEAGETSVEQ</sequence>
<name>A0AAU7YZB5_9BACT</name>
<dbReference type="EMBL" id="CP132938">
    <property type="protein sequence ID" value="XCB22019.1"/>
    <property type="molecule type" value="Genomic_DNA"/>
</dbReference>
<organism evidence="4">
    <name type="scientific">Tunturiibacter gelidiferens</name>
    <dbReference type="NCBI Taxonomy" id="3069689"/>
    <lineage>
        <taxon>Bacteria</taxon>
        <taxon>Pseudomonadati</taxon>
        <taxon>Acidobacteriota</taxon>
        <taxon>Terriglobia</taxon>
        <taxon>Terriglobales</taxon>
        <taxon>Acidobacteriaceae</taxon>
        <taxon>Tunturiibacter</taxon>
    </lineage>
</organism>
<dbReference type="GO" id="GO:0004252">
    <property type="term" value="F:serine-type endopeptidase activity"/>
    <property type="evidence" value="ECO:0007669"/>
    <property type="project" value="TreeGrafter"/>
</dbReference>
<dbReference type="Gene3D" id="3.40.50.1820">
    <property type="entry name" value="alpha/beta hydrolase"/>
    <property type="match status" value="1"/>
</dbReference>
<keyword evidence="1" id="KW-0378">Hydrolase</keyword>